<dbReference type="Gene3D" id="2.20.100.10">
    <property type="entry name" value="Thrombospondin type-1 (TSP1) repeat"/>
    <property type="match status" value="1"/>
</dbReference>
<dbReference type="PANTHER" id="PTHR10127:SF849">
    <property type="entry name" value="ZINC METALLOPROTEINASE NAS-36"/>
    <property type="match status" value="1"/>
</dbReference>
<dbReference type="Pfam" id="PF00090">
    <property type="entry name" value="TSP_1"/>
    <property type="match status" value="1"/>
</dbReference>
<dbReference type="Gene3D" id="3.40.390.10">
    <property type="entry name" value="Collagenase (Catalytic Domain)"/>
    <property type="match status" value="1"/>
</dbReference>
<evidence type="ECO:0000259" key="14">
    <source>
        <dbReference type="PROSITE" id="PS51864"/>
    </source>
</evidence>
<keyword evidence="16" id="KW-1185">Reference proteome</keyword>
<dbReference type="InterPro" id="IPR000884">
    <property type="entry name" value="TSP1_rpt"/>
</dbReference>
<dbReference type="InterPro" id="IPR024079">
    <property type="entry name" value="MetalloPept_cat_dom_sf"/>
</dbReference>
<dbReference type="PROSITE" id="PS01180">
    <property type="entry name" value="CUB"/>
    <property type="match status" value="1"/>
</dbReference>
<evidence type="ECO:0000313" key="16">
    <source>
        <dbReference type="Proteomes" id="UP000276991"/>
    </source>
</evidence>
<feature type="binding site" evidence="10">
    <location>
        <position position="887"/>
    </location>
    <ligand>
        <name>Zn(2+)</name>
        <dbReference type="ChEBI" id="CHEBI:29105"/>
        <note>catalytic</note>
    </ligand>
</feature>
<comment type="cofactor">
    <cofactor evidence="10 11">
        <name>Zn(2+)</name>
        <dbReference type="ChEBI" id="CHEBI:29105"/>
    </cofactor>
    <text evidence="10 11">Binds 1 zinc ion per subunit.</text>
</comment>
<dbReference type="PROSITE" id="PS01186">
    <property type="entry name" value="EGF_2"/>
    <property type="match status" value="1"/>
</dbReference>
<dbReference type="GO" id="GO:0008270">
    <property type="term" value="F:zinc ion binding"/>
    <property type="evidence" value="ECO:0007669"/>
    <property type="project" value="UniProtKB-UniRule"/>
</dbReference>
<dbReference type="InterPro" id="IPR036378">
    <property type="entry name" value="FAS1_dom_sf"/>
</dbReference>
<protein>
    <recommendedName>
        <fullName evidence="11">Metalloendopeptidase</fullName>
        <ecNumber evidence="11">3.4.24.-</ecNumber>
    </recommendedName>
</protein>
<feature type="domain" description="FAS1" evidence="13">
    <location>
        <begin position="330"/>
        <end position="474"/>
    </location>
</feature>
<keyword evidence="3 10" id="KW-0479">Metal-binding</keyword>
<evidence type="ECO:0000259" key="13">
    <source>
        <dbReference type="PROSITE" id="PS50213"/>
    </source>
</evidence>
<dbReference type="InterPro" id="IPR034035">
    <property type="entry name" value="Astacin-like_dom"/>
</dbReference>
<dbReference type="SMART" id="SM00042">
    <property type="entry name" value="CUB"/>
    <property type="match status" value="1"/>
</dbReference>
<dbReference type="GO" id="GO:0006508">
    <property type="term" value="P:proteolysis"/>
    <property type="evidence" value="ECO:0007669"/>
    <property type="project" value="UniProtKB-KW"/>
</dbReference>
<feature type="binding site" evidence="10">
    <location>
        <position position="891"/>
    </location>
    <ligand>
        <name>Zn(2+)</name>
        <dbReference type="ChEBI" id="CHEBI:29105"/>
        <note>catalytic</note>
    </ligand>
</feature>
<evidence type="ECO:0000256" key="2">
    <source>
        <dbReference type="ARBA" id="ARBA00022670"/>
    </source>
</evidence>
<feature type="domain" description="FAS1" evidence="13">
    <location>
        <begin position="478"/>
        <end position="623"/>
    </location>
</feature>
<evidence type="ECO:0000256" key="9">
    <source>
        <dbReference type="PROSITE-ProRule" id="PRU00059"/>
    </source>
</evidence>
<keyword evidence="2 10" id="KW-0645">Protease</keyword>
<dbReference type="SMART" id="SM00554">
    <property type="entry name" value="FAS1"/>
    <property type="match status" value="3"/>
</dbReference>
<dbReference type="InterPro" id="IPR000742">
    <property type="entry name" value="EGF"/>
</dbReference>
<dbReference type="EC" id="3.4.24.-" evidence="11"/>
<organism evidence="15 16">
    <name type="scientific">Acanthocheilonema viteae</name>
    <name type="common">Filarial nematode worm</name>
    <name type="synonym">Dipetalonema viteae</name>
    <dbReference type="NCBI Taxonomy" id="6277"/>
    <lineage>
        <taxon>Eukaryota</taxon>
        <taxon>Metazoa</taxon>
        <taxon>Ecdysozoa</taxon>
        <taxon>Nematoda</taxon>
        <taxon>Chromadorea</taxon>
        <taxon>Rhabditida</taxon>
        <taxon>Spirurina</taxon>
        <taxon>Spiruromorpha</taxon>
        <taxon>Filarioidea</taxon>
        <taxon>Onchocercidae</taxon>
        <taxon>Acanthocheilonema</taxon>
    </lineage>
</organism>
<evidence type="ECO:0000256" key="8">
    <source>
        <dbReference type="ARBA" id="ARBA00023180"/>
    </source>
</evidence>
<keyword evidence="5 10" id="KW-0862">Zinc</keyword>
<dbReference type="SMART" id="SM00209">
    <property type="entry name" value="TSP1"/>
    <property type="match status" value="1"/>
</dbReference>
<dbReference type="FunFam" id="2.30.180.10:FF:000058">
    <property type="entry name" value="Tyrosine-protein kinase"/>
    <property type="match status" value="1"/>
</dbReference>
<dbReference type="Gene3D" id="2.30.180.10">
    <property type="entry name" value="FAS1 domain"/>
    <property type="match status" value="3"/>
</dbReference>
<proteinExistence type="predicted"/>
<evidence type="ECO:0000256" key="11">
    <source>
        <dbReference type="RuleBase" id="RU361183"/>
    </source>
</evidence>
<feature type="domain" description="FAS1" evidence="13">
    <location>
        <begin position="152"/>
        <end position="326"/>
    </location>
</feature>
<dbReference type="Pfam" id="PF01400">
    <property type="entry name" value="Astacin"/>
    <property type="match status" value="1"/>
</dbReference>
<evidence type="ECO:0000256" key="7">
    <source>
        <dbReference type="ARBA" id="ARBA00023157"/>
    </source>
</evidence>
<dbReference type="InterPro" id="IPR000782">
    <property type="entry name" value="FAS1_domain"/>
</dbReference>
<keyword evidence="1" id="KW-0245">EGF-like domain</keyword>
<evidence type="ECO:0000259" key="12">
    <source>
        <dbReference type="PROSITE" id="PS01180"/>
    </source>
</evidence>
<dbReference type="GO" id="GO:0004222">
    <property type="term" value="F:metalloendopeptidase activity"/>
    <property type="evidence" value="ECO:0007669"/>
    <property type="project" value="UniProtKB-UniRule"/>
</dbReference>
<dbReference type="SUPFAM" id="SSF82895">
    <property type="entry name" value="TSP-1 type 1 repeat"/>
    <property type="match status" value="1"/>
</dbReference>
<dbReference type="Pfam" id="PF02469">
    <property type="entry name" value="Fasciclin"/>
    <property type="match status" value="2"/>
</dbReference>
<dbReference type="CDD" id="cd00041">
    <property type="entry name" value="CUB"/>
    <property type="match status" value="1"/>
</dbReference>
<dbReference type="PANTHER" id="PTHR10127">
    <property type="entry name" value="DISCOIDIN, CUB, EGF, LAMININ , AND ZINC METALLOPROTEASE DOMAIN CONTAINING"/>
    <property type="match status" value="1"/>
</dbReference>
<keyword evidence="7" id="KW-1015">Disulfide bond</keyword>
<evidence type="ECO:0000256" key="5">
    <source>
        <dbReference type="ARBA" id="ARBA00022833"/>
    </source>
</evidence>
<comment type="caution">
    <text evidence="9">Lacks conserved residue(s) required for the propagation of feature annotation.</text>
</comment>
<dbReference type="STRING" id="6277.A0A498SIQ8"/>
<dbReference type="PROSITE" id="PS51864">
    <property type="entry name" value="ASTACIN"/>
    <property type="match status" value="1"/>
</dbReference>
<dbReference type="SUPFAM" id="SSF49854">
    <property type="entry name" value="Spermadhesin, CUB domain"/>
    <property type="match status" value="1"/>
</dbReference>
<dbReference type="InterPro" id="IPR001506">
    <property type="entry name" value="Peptidase_M12A"/>
</dbReference>
<accession>A0A498SIQ8</accession>
<evidence type="ECO:0000256" key="1">
    <source>
        <dbReference type="ARBA" id="ARBA00022536"/>
    </source>
</evidence>
<evidence type="ECO:0000256" key="4">
    <source>
        <dbReference type="ARBA" id="ARBA00022801"/>
    </source>
</evidence>
<dbReference type="SMART" id="SM00235">
    <property type="entry name" value="ZnMc"/>
    <property type="match status" value="1"/>
</dbReference>
<dbReference type="FunFam" id="3.40.390.10:FF:000028">
    <property type="entry name" value="Zinc metalloproteinase"/>
    <property type="match status" value="1"/>
</dbReference>
<dbReference type="InterPro" id="IPR035914">
    <property type="entry name" value="Sperma_CUB_dom_sf"/>
</dbReference>
<reference evidence="15 16" key="1">
    <citation type="submission" date="2018-08" db="EMBL/GenBank/DDBJ databases">
        <authorList>
            <person name="Laetsch R D."/>
            <person name="Stevens L."/>
            <person name="Kumar S."/>
            <person name="Blaxter L. M."/>
        </authorList>
    </citation>
    <scope>NUCLEOTIDE SEQUENCE [LARGE SCALE GENOMIC DNA]</scope>
</reference>
<dbReference type="PROSITE" id="PS50092">
    <property type="entry name" value="TSP1"/>
    <property type="match status" value="1"/>
</dbReference>
<keyword evidence="8" id="KW-0325">Glycoprotein</keyword>
<dbReference type="Gene3D" id="2.60.120.290">
    <property type="entry name" value="Spermadhesin, CUB domain"/>
    <property type="match status" value="1"/>
</dbReference>
<feature type="domain" description="Peptidase M12A" evidence="14">
    <location>
        <begin position="796"/>
        <end position="991"/>
    </location>
</feature>
<dbReference type="PROSITE" id="PS00022">
    <property type="entry name" value="EGF_1"/>
    <property type="match status" value="1"/>
</dbReference>
<evidence type="ECO:0000256" key="6">
    <source>
        <dbReference type="ARBA" id="ARBA00023049"/>
    </source>
</evidence>
<dbReference type="InterPro" id="IPR000859">
    <property type="entry name" value="CUB_dom"/>
</dbReference>
<dbReference type="CDD" id="cd04280">
    <property type="entry name" value="ZnMc_astacin_like"/>
    <property type="match status" value="1"/>
</dbReference>
<feature type="binding site" evidence="10">
    <location>
        <position position="897"/>
    </location>
    <ligand>
        <name>Zn(2+)</name>
        <dbReference type="ChEBI" id="CHEBI:29105"/>
        <note>catalytic</note>
    </ligand>
</feature>
<gene>
    <name evidence="15" type="ORF">NAV_LOCUS4596</name>
</gene>
<dbReference type="GO" id="GO:0018996">
    <property type="term" value="P:molting cycle, collagen and cuticulin-based cuticle"/>
    <property type="evidence" value="ECO:0007669"/>
    <property type="project" value="UniProtKB-ARBA"/>
</dbReference>
<dbReference type="OrthoDB" id="5810603at2759"/>
<dbReference type="Proteomes" id="UP000276991">
    <property type="component" value="Unassembled WGS sequence"/>
</dbReference>
<keyword evidence="6 10" id="KW-0482">Metalloprotease</keyword>
<dbReference type="Pfam" id="PF00431">
    <property type="entry name" value="CUB"/>
    <property type="match status" value="1"/>
</dbReference>
<evidence type="ECO:0000313" key="15">
    <source>
        <dbReference type="EMBL" id="VBB29805.1"/>
    </source>
</evidence>
<evidence type="ECO:0000256" key="10">
    <source>
        <dbReference type="PROSITE-ProRule" id="PRU01211"/>
    </source>
</evidence>
<feature type="domain" description="CUB" evidence="12">
    <location>
        <begin position="1037"/>
        <end position="1150"/>
    </location>
</feature>
<feature type="active site" evidence="10">
    <location>
        <position position="888"/>
    </location>
</feature>
<keyword evidence="4 10" id="KW-0378">Hydrolase</keyword>
<dbReference type="PRINTS" id="PR00480">
    <property type="entry name" value="ASTACIN"/>
</dbReference>
<dbReference type="InterPro" id="IPR006026">
    <property type="entry name" value="Peptidase_Metallo"/>
</dbReference>
<dbReference type="PROSITE" id="PS50213">
    <property type="entry name" value="FAS1"/>
    <property type="match status" value="3"/>
</dbReference>
<dbReference type="SUPFAM" id="SSF55486">
    <property type="entry name" value="Metalloproteases ('zincins'), catalytic domain"/>
    <property type="match status" value="1"/>
</dbReference>
<dbReference type="EMBL" id="UPTC01000701">
    <property type="protein sequence ID" value="VBB29805.1"/>
    <property type="molecule type" value="Genomic_DNA"/>
</dbReference>
<name>A0A498SIQ8_ACAVI</name>
<sequence length="1282" mass="147003">MVIPQQKADLWTETKRMSDLQQWRTLCARYTVPLAYMKDSNARITVFAPVNDVFTYNPNIRALSQKELLGHIVDTQIYELSENRKWDKQTLIRSTVSSGYMYITQFVNNPGNYSYFANNGMLCNHATNEWGIISGQQYLFKICTPIGHRSYPGTALSFIRAREKMSFFDRPYNNYILSELRDVLDRVPDVALAIFGSSGWNGFHTFFLPTNRAFLKAYRNRLDREVLLAHVTGINRVLFTYPWLYDGGIHYYPSIRFSSNIIEDNYDLRLCMRNITDHRTGRWDLYAVSEVHERYGQFRHGAVWAKIVVPNIPVQNGVVHIIDDVLGIVTNTIDQLIMDNSRCTTLIRYVSMIGQIVRNYFSATGGMVTFFAPYNEAFERIPEYIERRLLRDRIWLEKILKLHIVPNKELTSSEITNETIVNTVDNIHQLYFIRGEWPRNNITYYVIGAGVRATIMMDNVAAVNGIVHYIDRVLGIPYQTLYEVLRNESRLQISYSMLRNLQLRYSLDPWQVLTPQQNFTFFVPTNEAWDKVSTSQKYKMTDGKHWLALQYVFKRHIVQGLALMYTDLRERTYVMMNDEKVVIRRRGRFFELYWPRGNRVARIIPGGEKAGINGFMHMIDNVLIYERDLEALACSTLNLAHFLSISLLIIFLGNFLFTFQIVVLFITNYDIIKAQGVKQELRKHFAYDDKHINVVSSLLLQMKEIAHSQAYGNRVFSRDSAVDSRRDVSISSEQPKTTSKLTPYLFEGDIFLSTKQAMTILDSLASKNKTNKKGKQRVAHDAPLYLFRGAFQKEKRFSTDPEAKWLQFPIKYRFDESLDILQISQILKALEIWQSNTCVKFENDQEASGDYLEFFGGDGCYSMIGRFGGRQGISIGKGCERIGTIIHELGHTLGLWHEQSRPDAEKYIMVMKDYIIPSYISEFLKRSENEITTFDVPYDLGSIMHYGSTAFSVDQKSKTLLTRDPFYQMTIGQRDSLSFYDIKLINEAYCKGYCKEKDECKNGGYLNPNDCKSCFCPSGFGGSKCETHDDSKSNSKCGGALKAEVDWQYIESPGYPDGYPMNITCNWLLKTDKEERIEISFEDDFGIFCSSTCVDYIELKIGDDMANTGYRICCYDKPANSLISAMHQAVIIFRATIAEDTGFKLKFRKTMERAQTTPALLKATTTASRTTIAGKNIWSEWGEWSQCSRSCGACGIQSRIRTCKTAQCSGKGQEFSTCNLQACPVDVRCQQAKFKNRICADGSACGKPADLLTSCSRPSCCPPFQNVDGKCHSDQPILISFA</sequence>
<dbReference type="SUPFAM" id="SSF82153">
    <property type="entry name" value="FAS1 domain"/>
    <property type="match status" value="3"/>
</dbReference>
<dbReference type="InterPro" id="IPR036383">
    <property type="entry name" value="TSP1_rpt_sf"/>
</dbReference>
<evidence type="ECO:0000256" key="3">
    <source>
        <dbReference type="ARBA" id="ARBA00022723"/>
    </source>
</evidence>